<dbReference type="EMBL" id="KV454544">
    <property type="protein sequence ID" value="ODV65647.1"/>
    <property type="molecule type" value="Genomic_DNA"/>
</dbReference>
<dbReference type="OrthoDB" id="407410at2759"/>
<evidence type="ECO:0000256" key="4">
    <source>
        <dbReference type="ARBA" id="ARBA00022692"/>
    </source>
</evidence>
<feature type="transmembrane region" description="Helical" evidence="7">
    <location>
        <begin position="165"/>
        <end position="182"/>
    </location>
</feature>
<dbReference type="AlphaFoldDB" id="A0A1E4REF2"/>
<dbReference type="Pfam" id="PF01699">
    <property type="entry name" value="Na_Ca_ex"/>
    <property type="match status" value="2"/>
</dbReference>
<feature type="transmembrane region" description="Helical" evidence="7">
    <location>
        <begin position="137"/>
        <end position="156"/>
    </location>
</feature>
<dbReference type="PANTHER" id="PTHR12266">
    <property type="entry name" value="NA+/CA2+ K+ INDEPENDENT EXCHANGER"/>
    <property type="match status" value="1"/>
</dbReference>
<evidence type="ECO:0000256" key="6">
    <source>
        <dbReference type="ARBA" id="ARBA00023136"/>
    </source>
</evidence>
<feature type="domain" description="Sodium/calcium exchanger membrane region" evidence="8">
    <location>
        <begin position="41"/>
        <end position="181"/>
    </location>
</feature>
<dbReference type="GO" id="GO:0008324">
    <property type="term" value="F:monoatomic cation transmembrane transporter activity"/>
    <property type="evidence" value="ECO:0007669"/>
    <property type="project" value="TreeGrafter"/>
</dbReference>
<feature type="transmembrane region" description="Helical" evidence="7">
    <location>
        <begin position="282"/>
        <end position="299"/>
    </location>
</feature>
<dbReference type="STRING" id="984485.A0A1E4REF2"/>
<evidence type="ECO:0000256" key="5">
    <source>
        <dbReference type="ARBA" id="ARBA00022989"/>
    </source>
</evidence>
<dbReference type="InterPro" id="IPR044880">
    <property type="entry name" value="NCX_ion-bd_dom_sf"/>
</dbReference>
<evidence type="ECO:0000313" key="10">
    <source>
        <dbReference type="Proteomes" id="UP000095085"/>
    </source>
</evidence>
<comment type="subcellular location">
    <subcellularLocation>
        <location evidence="1">Membrane</location>
        <topology evidence="1">Multi-pass membrane protein</topology>
    </subcellularLocation>
</comment>
<keyword evidence="10" id="KW-1185">Reference proteome</keyword>
<keyword evidence="3" id="KW-0813">Transport</keyword>
<feature type="non-terminal residue" evidence="9">
    <location>
        <position position="1"/>
    </location>
</feature>
<gene>
    <name evidence="9" type="ORF">HYPBUDRAFT_99620</name>
</gene>
<organism evidence="9 10">
    <name type="scientific">Hyphopichia burtonii NRRL Y-1933</name>
    <dbReference type="NCBI Taxonomy" id="984485"/>
    <lineage>
        <taxon>Eukaryota</taxon>
        <taxon>Fungi</taxon>
        <taxon>Dikarya</taxon>
        <taxon>Ascomycota</taxon>
        <taxon>Saccharomycotina</taxon>
        <taxon>Pichiomycetes</taxon>
        <taxon>Debaryomycetaceae</taxon>
        <taxon>Hyphopichia</taxon>
    </lineage>
</organism>
<evidence type="ECO:0000256" key="3">
    <source>
        <dbReference type="ARBA" id="ARBA00022448"/>
    </source>
</evidence>
<evidence type="ECO:0000256" key="2">
    <source>
        <dbReference type="ARBA" id="ARBA00008170"/>
    </source>
</evidence>
<dbReference type="Proteomes" id="UP000095085">
    <property type="component" value="Unassembled WGS sequence"/>
</dbReference>
<dbReference type="Gene3D" id="1.20.1420.30">
    <property type="entry name" value="NCX, central ion-binding region"/>
    <property type="match status" value="2"/>
</dbReference>
<feature type="transmembrane region" description="Helical" evidence="7">
    <location>
        <begin position="404"/>
        <end position="429"/>
    </location>
</feature>
<feature type="transmembrane region" description="Helical" evidence="7">
    <location>
        <begin position="103"/>
        <end position="125"/>
    </location>
</feature>
<reference evidence="10" key="1">
    <citation type="submission" date="2016-05" db="EMBL/GenBank/DDBJ databases">
        <title>Comparative genomics of biotechnologically important yeasts.</title>
        <authorList>
            <consortium name="DOE Joint Genome Institute"/>
            <person name="Riley R."/>
            <person name="Haridas S."/>
            <person name="Wolfe K.H."/>
            <person name="Lopes M.R."/>
            <person name="Hittinger C.T."/>
            <person name="Goker M."/>
            <person name="Salamov A."/>
            <person name="Wisecaver J."/>
            <person name="Long T.M."/>
            <person name="Aerts A.L."/>
            <person name="Barry K."/>
            <person name="Choi C."/>
            <person name="Clum A."/>
            <person name="Coughlan A.Y."/>
            <person name="Deshpande S."/>
            <person name="Douglass A.P."/>
            <person name="Hanson S.J."/>
            <person name="Klenk H.-P."/>
            <person name="Labutti K."/>
            <person name="Lapidus A."/>
            <person name="Lindquist E."/>
            <person name="Lipzen A."/>
            <person name="Meier-Kolthoff J.P."/>
            <person name="Ohm R.A."/>
            <person name="Otillar R.P."/>
            <person name="Pangilinan J."/>
            <person name="Peng Y."/>
            <person name="Rokas A."/>
            <person name="Rosa C.A."/>
            <person name="Scheuner C."/>
            <person name="Sibirny A.A."/>
            <person name="Slot J.C."/>
            <person name="Stielow J.B."/>
            <person name="Sun H."/>
            <person name="Kurtzman C.P."/>
            <person name="Blackwell M."/>
            <person name="Grigoriev I.V."/>
            <person name="Jeffries T.W."/>
        </authorList>
    </citation>
    <scope>NUCLEOTIDE SEQUENCE [LARGE SCALE GENOMIC DNA]</scope>
    <source>
        <strain evidence="10">NRRL Y-1933</strain>
    </source>
</reference>
<dbReference type="PANTHER" id="PTHR12266:SF0">
    <property type="entry name" value="MITOCHONDRIAL SODIUM_CALCIUM EXCHANGER PROTEIN"/>
    <property type="match status" value="1"/>
</dbReference>
<dbReference type="GO" id="GO:0006874">
    <property type="term" value="P:intracellular calcium ion homeostasis"/>
    <property type="evidence" value="ECO:0007669"/>
    <property type="project" value="TreeGrafter"/>
</dbReference>
<feature type="transmembrane region" description="Helical" evidence="7">
    <location>
        <begin position="305"/>
        <end position="321"/>
    </location>
</feature>
<dbReference type="InterPro" id="IPR004837">
    <property type="entry name" value="NaCa_Exmemb"/>
</dbReference>
<dbReference type="GO" id="GO:0016020">
    <property type="term" value="C:membrane"/>
    <property type="evidence" value="ECO:0007669"/>
    <property type="project" value="UniProtKB-SubCell"/>
</dbReference>
<evidence type="ECO:0000256" key="1">
    <source>
        <dbReference type="ARBA" id="ARBA00004141"/>
    </source>
</evidence>
<keyword evidence="5 7" id="KW-1133">Transmembrane helix</keyword>
<feature type="transmembrane region" description="Helical" evidence="7">
    <location>
        <begin position="372"/>
        <end position="392"/>
    </location>
</feature>
<feature type="domain" description="Sodium/calcium exchanger membrane region" evidence="8">
    <location>
        <begin position="339"/>
        <end position="467"/>
    </location>
</feature>
<feature type="transmembrane region" description="Helical" evidence="7">
    <location>
        <begin position="333"/>
        <end position="352"/>
    </location>
</feature>
<keyword evidence="6 7" id="KW-0472">Membrane</keyword>
<protein>
    <recommendedName>
        <fullName evidence="8">Sodium/calcium exchanger membrane region domain-containing protein</fullName>
    </recommendedName>
</protein>
<comment type="similarity">
    <text evidence="2">Belongs to the Ca(2+):cation antiporter (CaCA) (TC 2.A.19) family.</text>
</comment>
<dbReference type="GeneID" id="30998588"/>
<keyword evidence="4 7" id="KW-0812">Transmembrane</keyword>
<evidence type="ECO:0000313" key="9">
    <source>
        <dbReference type="EMBL" id="ODV65647.1"/>
    </source>
</evidence>
<feature type="transmembrane region" description="Helical" evidence="7">
    <location>
        <begin position="441"/>
        <end position="461"/>
    </location>
</feature>
<dbReference type="InterPro" id="IPR051359">
    <property type="entry name" value="CaCA_antiporter"/>
</dbReference>
<proteinExistence type="inferred from homology"/>
<feature type="transmembrane region" description="Helical" evidence="7">
    <location>
        <begin position="32"/>
        <end position="58"/>
    </location>
</feature>
<name>A0A1E4REF2_9ASCO</name>
<sequence length="473" mass="54071">CSSLKAKCNYDYFKIVIGYYCNESYPNIGLKIGYSFVILNVLAILIIFLSVVVSNYLIDNINHLTKLLEINNQILSLIIIPLTNCLPDLVNYNIALRSNSIDLVIGQLIGTNLITFTLIIGLISYVKPFSIEKHKFILFNFGWVLIIMIFLIYILSDSKITKTECFMMSGVFLVYISYLIWYDQRLIDESIEEEEILSVSSSKNSINIEETMALLNEEEVSYEAALDEDDDNVSDTAKNEHSITHYIQFFFNSIDFLFFFVIPSNGHQHNQEYKKTIRKFHIFNIWLIIESIILINHQFINDLRIGILIMIAIIILYEVNHHFNITLNKIDELCINSLGVMNSLVIISNTSSEFLKILKNYGIIIQISEYRLGLLIFSLVNSINDVIMNLSLSININPILGINACLGAPLLNILVGIGINGLSTLIIYQSKSLKFHLSNDLIISTMILTMMIGFYLIYIPLNSWKFDKKIGII</sequence>
<evidence type="ECO:0000259" key="8">
    <source>
        <dbReference type="Pfam" id="PF01699"/>
    </source>
</evidence>
<dbReference type="RefSeq" id="XP_020074714.1">
    <property type="nucleotide sequence ID" value="XM_020224039.1"/>
</dbReference>
<evidence type="ECO:0000256" key="7">
    <source>
        <dbReference type="SAM" id="Phobius"/>
    </source>
</evidence>
<feature type="non-terminal residue" evidence="9">
    <location>
        <position position="473"/>
    </location>
</feature>
<accession>A0A1E4REF2</accession>